<evidence type="ECO:0000313" key="3">
    <source>
        <dbReference type="Proteomes" id="UP000199632"/>
    </source>
</evidence>
<dbReference type="EMBL" id="FNQB01000006">
    <property type="protein sequence ID" value="SDZ66379.1"/>
    <property type="molecule type" value="Genomic_DNA"/>
</dbReference>
<dbReference type="Proteomes" id="UP000199632">
    <property type="component" value="Unassembled WGS sequence"/>
</dbReference>
<reference evidence="3" key="1">
    <citation type="submission" date="2016-10" db="EMBL/GenBank/DDBJ databases">
        <authorList>
            <person name="Varghese N."/>
            <person name="Submissions S."/>
        </authorList>
    </citation>
    <scope>NUCLEOTIDE SEQUENCE [LARGE SCALE GENOMIC DNA]</scope>
    <source>
        <strain evidence="3">DSM 44718</strain>
    </source>
</reference>
<evidence type="ECO:0008006" key="4">
    <source>
        <dbReference type="Google" id="ProtNLM"/>
    </source>
</evidence>
<protein>
    <recommendedName>
        <fullName evidence="4">Excreted virulence factor EspC, type VII ESX diderm</fullName>
    </recommendedName>
</protein>
<keyword evidence="3" id="KW-1185">Reference proteome</keyword>
<evidence type="ECO:0000256" key="1">
    <source>
        <dbReference type="SAM" id="Coils"/>
    </source>
</evidence>
<organism evidence="2 3">
    <name type="scientific">Asanoa ishikariensis</name>
    <dbReference type="NCBI Taxonomy" id="137265"/>
    <lineage>
        <taxon>Bacteria</taxon>
        <taxon>Bacillati</taxon>
        <taxon>Actinomycetota</taxon>
        <taxon>Actinomycetes</taxon>
        <taxon>Micromonosporales</taxon>
        <taxon>Micromonosporaceae</taxon>
        <taxon>Asanoa</taxon>
    </lineage>
</organism>
<keyword evidence="1" id="KW-0175">Coiled coil</keyword>
<dbReference type="RefSeq" id="WP_090804403.1">
    <property type="nucleotide sequence ID" value="NZ_BOND01000010.1"/>
</dbReference>
<gene>
    <name evidence="2" type="ORF">SAMN05421684_8170</name>
</gene>
<sequence>MPNVEEVKLNVAASVDQTQRALQTLRGVTDAFDEALTRLRFTAIGSAHPSIMDAIANLEQARSRLDEAQSLASNALSSADNFRSMV</sequence>
<dbReference type="STRING" id="137265.SAMN05421684_8170"/>
<dbReference type="OrthoDB" id="3297239at2"/>
<proteinExistence type="predicted"/>
<dbReference type="AlphaFoldDB" id="A0A1H3UX40"/>
<accession>A0A1H3UX40</accession>
<feature type="coiled-coil region" evidence="1">
    <location>
        <begin position="51"/>
        <end position="78"/>
    </location>
</feature>
<name>A0A1H3UX40_9ACTN</name>
<evidence type="ECO:0000313" key="2">
    <source>
        <dbReference type="EMBL" id="SDZ66379.1"/>
    </source>
</evidence>